<sequence length="117" mass="13034">MSKQDEFKQRTKAFGLRVIRLVQSLGDDRVSRVIGNQLLRSGTSVGANYRGACRARSAAEFRAKLGICEEECDESIYWIELLVDSDLVKEELVAPLLSEADELLAMIVASINTSRNK</sequence>
<evidence type="ECO:0008006" key="3">
    <source>
        <dbReference type="Google" id="ProtNLM"/>
    </source>
</evidence>
<dbReference type="Pfam" id="PF05635">
    <property type="entry name" value="23S_rRNA_IVP"/>
    <property type="match status" value="1"/>
</dbReference>
<organism evidence="1 2">
    <name type="scientific">Posidoniimonas polymericola</name>
    <dbReference type="NCBI Taxonomy" id="2528002"/>
    <lineage>
        <taxon>Bacteria</taxon>
        <taxon>Pseudomonadati</taxon>
        <taxon>Planctomycetota</taxon>
        <taxon>Planctomycetia</taxon>
        <taxon>Pirellulales</taxon>
        <taxon>Lacipirellulaceae</taxon>
        <taxon>Posidoniimonas</taxon>
    </lineage>
</organism>
<comment type="caution">
    <text evidence="1">The sequence shown here is derived from an EMBL/GenBank/DDBJ whole genome shotgun (WGS) entry which is preliminary data.</text>
</comment>
<dbReference type="EMBL" id="SJPO01000008">
    <property type="protein sequence ID" value="TWT74466.1"/>
    <property type="molecule type" value="Genomic_DNA"/>
</dbReference>
<protein>
    <recommendedName>
        <fullName evidence="3">Four helix bundle protein</fullName>
    </recommendedName>
</protein>
<dbReference type="Gene3D" id="1.20.1440.60">
    <property type="entry name" value="23S rRNA-intervening sequence"/>
    <property type="match status" value="1"/>
</dbReference>
<accession>A0A5C5YFG5</accession>
<name>A0A5C5YFG5_9BACT</name>
<evidence type="ECO:0000313" key="2">
    <source>
        <dbReference type="Proteomes" id="UP000318478"/>
    </source>
</evidence>
<evidence type="ECO:0000313" key="1">
    <source>
        <dbReference type="EMBL" id="TWT74466.1"/>
    </source>
</evidence>
<dbReference type="SUPFAM" id="SSF158446">
    <property type="entry name" value="IVS-encoded protein-like"/>
    <property type="match status" value="1"/>
</dbReference>
<reference evidence="1 2" key="1">
    <citation type="submission" date="2019-02" db="EMBL/GenBank/DDBJ databases">
        <title>Deep-cultivation of Planctomycetes and their phenomic and genomic characterization uncovers novel biology.</title>
        <authorList>
            <person name="Wiegand S."/>
            <person name="Jogler M."/>
            <person name="Boedeker C."/>
            <person name="Pinto D."/>
            <person name="Vollmers J."/>
            <person name="Rivas-Marin E."/>
            <person name="Kohn T."/>
            <person name="Peeters S.H."/>
            <person name="Heuer A."/>
            <person name="Rast P."/>
            <person name="Oberbeckmann S."/>
            <person name="Bunk B."/>
            <person name="Jeske O."/>
            <person name="Meyerdierks A."/>
            <person name="Storesund J.E."/>
            <person name="Kallscheuer N."/>
            <person name="Luecker S."/>
            <person name="Lage O.M."/>
            <person name="Pohl T."/>
            <person name="Merkel B.J."/>
            <person name="Hornburger P."/>
            <person name="Mueller R.-W."/>
            <person name="Bruemmer F."/>
            <person name="Labrenz M."/>
            <person name="Spormann A.M."/>
            <person name="Op Den Camp H."/>
            <person name="Overmann J."/>
            <person name="Amann R."/>
            <person name="Jetten M.S.M."/>
            <person name="Mascher T."/>
            <person name="Medema M.H."/>
            <person name="Devos D.P."/>
            <person name="Kaster A.-K."/>
            <person name="Ovreas L."/>
            <person name="Rohde M."/>
            <person name="Galperin M.Y."/>
            <person name="Jogler C."/>
        </authorList>
    </citation>
    <scope>NUCLEOTIDE SEQUENCE [LARGE SCALE GENOMIC DNA]</scope>
    <source>
        <strain evidence="1 2">Pla123a</strain>
    </source>
</reference>
<dbReference type="Proteomes" id="UP000318478">
    <property type="component" value="Unassembled WGS sequence"/>
</dbReference>
<dbReference type="AlphaFoldDB" id="A0A5C5YFG5"/>
<gene>
    <name evidence="1" type="ORF">Pla123a_32890</name>
</gene>
<dbReference type="RefSeq" id="WP_146588852.1">
    <property type="nucleotide sequence ID" value="NZ_SJPO01000008.1"/>
</dbReference>
<dbReference type="PIRSF" id="PIRSF035652">
    <property type="entry name" value="CHP02436"/>
    <property type="match status" value="1"/>
</dbReference>
<proteinExistence type="predicted"/>
<dbReference type="NCBIfam" id="TIGR02436">
    <property type="entry name" value="four helix bundle protein"/>
    <property type="match status" value="1"/>
</dbReference>
<keyword evidence="2" id="KW-1185">Reference proteome</keyword>
<dbReference type="InterPro" id="IPR036583">
    <property type="entry name" value="23S_rRNA_IVS_sf"/>
</dbReference>
<dbReference type="PANTHER" id="PTHR38471:SF2">
    <property type="entry name" value="FOUR HELIX BUNDLE PROTEIN"/>
    <property type="match status" value="1"/>
</dbReference>
<dbReference type="PANTHER" id="PTHR38471">
    <property type="entry name" value="FOUR HELIX BUNDLE PROTEIN"/>
    <property type="match status" value="1"/>
</dbReference>
<dbReference type="InterPro" id="IPR012657">
    <property type="entry name" value="23S_rRNA-intervening_sequence"/>
</dbReference>
<dbReference type="OrthoDB" id="285993at2"/>